<dbReference type="Pfam" id="PF14846">
    <property type="entry name" value="DUF4485"/>
    <property type="match status" value="1"/>
</dbReference>
<feature type="chain" id="PRO_5042019875" evidence="2">
    <location>
        <begin position="25"/>
        <end position="533"/>
    </location>
</feature>
<dbReference type="InterPro" id="IPR027831">
    <property type="entry name" value="DUF4485"/>
</dbReference>
<reference evidence="4" key="2">
    <citation type="journal article" date="2023" name="BMC Genomics">
        <title>Pest status, molecular evolution, and epigenetic factors derived from the genome assembly of Frankliniella fusca, a thysanopteran phytovirus vector.</title>
        <authorList>
            <person name="Catto M.A."/>
            <person name="Labadie P.E."/>
            <person name="Jacobson A.L."/>
            <person name="Kennedy G.G."/>
            <person name="Srinivasan R."/>
            <person name="Hunt B.G."/>
        </authorList>
    </citation>
    <scope>NUCLEOTIDE SEQUENCE</scope>
    <source>
        <strain evidence="4">PL_HMW_Pooled</strain>
    </source>
</reference>
<evidence type="ECO:0000256" key="2">
    <source>
        <dbReference type="SAM" id="SignalP"/>
    </source>
</evidence>
<evidence type="ECO:0000256" key="1">
    <source>
        <dbReference type="SAM" id="MobiDB-lite"/>
    </source>
</evidence>
<evidence type="ECO:0000259" key="3">
    <source>
        <dbReference type="Pfam" id="PF14846"/>
    </source>
</evidence>
<keyword evidence="2" id="KW-0732">Signal</keyword>
<dbReference type="EMBL" id="JAHWGI010000289">
    <property type="protein sequence ID" value="KAK3912023.1"/>
    <property type="molecule type" value="Genomic_DNA"/>
</dbReference>
<feature type="domain" description="DUF4485" evidence="3">
    <location>
        <begin position="8"/>
        <end position="86"/>
    </location>
</feature>
<feature type="region of interest" description="Disordered" evidence="1">
    <location>
        <begin position="302"/>
        <end position="335"/>
    </location>
</feature>
<organism evidence="4 5">
    <name type="scientific">Frankliniella fusca</name>
    <dbReference type="NCBI Taxonomy" id="407009"/>
    <lineage>
        <taxon>Eukaryota</taxon>
        <taxon>Metazoa</taxon>
        <taxon>Ecdysozoa</taxon>
        <taxon>Arthropoda</taxon>
        <taxon>Hexapoda</taxon>
        <taxon>Insecta</taxon>
        <taxon>Pterygota</taxon>
        <taxon>Neoptera</taxon>
        <taxon>Paraneoptera</taxon>
        <taxon>Thysanoptera</taxon>
        <taxon>Terebrantia</taxon>
        <taxon>Thripoidea</taxon>
        <taxon>Thripidae</taxon>
        <taxon>Frankliniella</taxon>
    </lineage>
</organism>
<gene>
    <name evidence="4" type="ORF">KUF71_021593</name>
</gene>
<feature type="signal peptide" evidence="2">
    <location>
        <begin position="1"/>
        <end position="24"/>
    </location>
</feature>
<dbReference type="Proteomes" id="UP001219518">
    <property type="component" value="Unassembled WGS sequence"/>
</dbReference>
<name>A0AAE1H009_9NEOP</name>
<accession>A0AAE1H009</accession>
<sequence>MPEVSLVLDAEFLFLLSLLRPVFAALSPELRDQARAWLERLCQVPAQVDSARRDRNEYLSRLYHGMMANKLDAVFLDVPPEGALRPPHEVFTAVDLESWLSDTASDADAARPREGRGDADERTYLATKVLPGGRGAFGYLAVSLAKGGPHWVSGDRGAGSWRPGDPQATSTPLLQPPAAQDLSPLEARLGARPGAEQRQQLLDFYDSLIRDLDQAVAEPDKTSPELEKLISSFQVSAGHLSLRELASGVVMAAAASCLCLQDSSASVAEEAVPSARQVELLAQLRGRLEERRERAARRSALLDTLEESAGATPPPAPSSSRGTPPRRAQDEDDVWSIKPENVTLLEAAYPRELVRRFLDAIVRERVAVLGRVRAHRHLQQRVEGQEDVAAEDMEHYRDATAAWAGVLRSLSASGPVLGSAQGRAAVDAAAGQAERCADLAATATARIRELGAARATYFENEERYREQQVSVEAKARRSQPQHQGLQPAAAALLPRPYLPACLHLQVRVKAEIEVLRAEEAVLKRRLQQQVERR</sequence>
<protein>
    <submittedName>
        <fullName evidence="4">Protein sey1</fullName>
    </submittedName>
</protein>
<evidence type="ECO:0000313" key="5">
    <source>
        <dbReference type="Proteomes" id="UP001219518"/>
    </source>
</evidence>
<feature type="region of interest" description="Disordered" evidence="1">
    <location>
        <begin position="154"/>
        <end position="178"/>
    </location>
</feature>
<comment type="caution">
    <text evidence="4">The sequence shown here is derived from an EMBL/GenBank/DDBJ whole genome shotgun (WGS) entry which is preliminary data.</text>
</comment>
<reference evidence="4" key="1">
    <citation type="submission" date="2021-07" db="EMBL/GenBank/DDBJ databases">
        <authorList>
            <person name="Catto M.A."/>
            <person name="Jacobson A."/>
            <person name="Kennedy G."/>
            <person name="Labadie P."/>
            <person name="Hunt B.G."/>
            <person name="Srinivasan R."/>
        </authorList>
    </citation>
    <scope>NUCLEOTIDE SEQUENCE</scope>
    <source>
        <strain evidence="4">PL_HMW_Pooled</strain>
        <tissue evidence="4">Head</tissue>
    </source>
</reference>
<keyword evidence="5" id="KW-1185">Reference proteome</keyword>
<dbReference type="AlphaFoldDB" id="A0AAE1H009"/>
<evidence type="ECO:0000313" key="4">
    <source>
        <dbReference type="EMBL" id="KAK3912023.1"/>
    </source>
</evidence>
<proteinExistence type="predicted"/>
<feature type="non-terminal residue" evidence="4">
    <location>
        <position position="533"/>
    </location>
</feature>